<dbReference type="Proteomes" id="UP001199424">
    <property type="component" value="Unassembled WGS sequence"/>
</dbReference>
<proteinExistence type="predicted"/>
<dbReference type="RefSeq" id="WP_308448611.1">
    <property type="nucleotide sequence ID" value="NZ_JAJEQC010000002.1"/>
</dbReference>
<gene>
    <name evidence="2" type="ORF">LKD31_03275</name>
</gene>
<evidence type="ECO:0000313" key="2">
    <source>
        <dbReference type="EMBL" id="MCC2136034.1"/>
    </source>
</evidence>
<reference evidence="2" key="1">
    <citation type="submission" date="2021-10" db="EMBL/GenBank/DDBJ databases">
        <title>Anaerobic single-cell dispensing facilitates the cultivation of human gut bacteria.</title>
        <authorList>
            <person name="Afrizal A."/>
        </authorList>
    </citation>
    <scope>NUCLEOTIDE SEQUENCE</scope>
    <source>
        <strain evidence="2">CLA-AA-H250</strain>
    </source>
</reference>
<comment type="caution">
    <text evidence="2">The sequence shown here is derived from an EMBL/GenBank/DDBJ whole genome shotgun (WGS) entry which is preliminary data.</text>
</comment>
<dbReference type="GO" id="GO:0030436">
    <property type="term" value="P:asexual sporulation"/>
    <property type="evidence" value="ECO:0007669"/>
    <property type="project" value="InterPro"/>
</dbReference>
<dbReference type="AlphaFoldDB" id="A0AAE3AFV7"/>
<keyword evidence="3" id="KW-1185">Reference proteome</keyword>
<keyword evidence="1" id="KW-0812">Transmembrane</keyword>
<evidence type="ECO:0000313" key="3">
    <source>
        <dbReference type="Proteomes" id="UP001199424"/>
    </source>
</evidence>
<evidence type="ECO:0000256" key="1">
    <source>
        <dbReference type="SAM" id="Phobius"/>
    </source>
</evidence>
<feature type="transmembrane region" description="Helical" evidence="1">
    <location>
        <begin position="89"/>
        <end position="109"/>
    </location>
</feature>
<keyword evidence="1" id="KW-1133">Transmembrane helix</keyword>
<feature type="transmembrane region" description="Helical" evidence="1">
    <location>
        <begin position="121"/>
        <end position="144"/>
    </location>
</feature>
<dbReference type="GO" id="GO:0006508">
    <property type="term" value="P:proteolysis"/>
    <property type="evidence" value="ECO:0007669"/>
    <property type="project" value="InterPro"/>
</dbReference>
<sequence length="286" mass="30200">MTVYADLLFIVNLYIDALLLSAVRRFLRLPLTGKRLLLASVLGGVFGLSALLPALPGVVLFPLALLESLALCAAAFAPKPMTQLLKAAFLLFLFGAALSGLLTAAAYFLPIHGILLANGAVYFNISALTLILLTCVSYGVLYGFDRLFRKKEPDIFFAKLTITRQGKTVTLPAKIDTGLTLTEPFSGTPAIVADRRALGDILPPNFGMQSTENAVSMRLIPFSSLGADGVLPAFRPDAASLSGISIECWVAVTDRTLSAGSFQALVGAAVCDAAQIQGLKPGKDIP</sequence>
<dbReference type="Pfam" id="PF03419">
    <property type="entry name" value="Peptidase_U4"/>
    <property type="match status" value="1"/>
</dbReference>
<name>A0AAE3AFV7_9FIRM</name>
<dbReference type="EMBL" id="JAJEQC010000002">
    <property type="protein sequence ID" value="MCC2136034.1"/>
    <property type="molecule type" value="Genomic_DNA"/>
</dbReference>
<organism evidence="2 3">
    <name type="scientific">Hominenteromicrobium mulieris</name>
    <dbReference type="NCBI Taxonomy" id="2885357"/>
    <lineage>
        <taxon>Bacteria</taxon>
        <taxon>Bacillati</taxon>
        <taxon>Bacillota</taxon>
        <taxon>Clostridia</taxon>
        <taxon>Eubacteriales</taxon>
        <taxon>Oscillospiraceae</taxon>
        <taxon>Hominenteromicrobium</taxon>
    </lineage>
</organism>
<keyword evidence="1" id="KW-0472">Membrane</keyword>
<dbReference type="InterPro" id="IPR005081">
    <property type="entry name" value="SpoIIGA"/>
</dbReference>
<dbReference type="GO" id="GO:0004190">
    <property type="term" value="F:aspartic-type endopeptidase activity"/>
    <property type="evidence" value="ECO:0007669"/>
    <property type="project" value="InterPro"/>
</dbReference>
<protein>
    <submittedName>
        <fullName evidence="2">Sigma-E processing peptidase SpoIIGA</fullName>
    </submittedName>
</protein>
<accession>A0AAE3AFV7</accession>
<feature type="transmembrane region" description="Helical" evidence="1">
    <location>
        <begin position="6"/>
        <end position="23"/>
    </location>
</feature>